<dbReference type="EMBL" id="FWWU01000006">
    <property type="protein sequence ID" value="SMB83305.1"/>
    <property type="molecule type" value="Genomic_DNA"/>
</dbReference>
<dbReference type="AlphaFoldDB" id="A0A1W1UQ94"/>
<name>A0A1W1UQ94_9DEIO</name>
<proteinExistence type="predicted"/>
<gene>
    <name evidence="2" type="ORF">SAMN00790413_04346</name>
</gene>
<sequence>MQRALRGESRGCAPGVCLSASPADVLFPGAFRGGTRAAFPPLASCWTAPCPVGLGTPGSARSPEPLPLWGFSPECRALRLCPPSPWRSASGRAAQAAERKPGSWAGKMNSKLVFLVSGQGTCPRPRRTCPEHAGPWFNSTRLARAHVPPRFRRVGRCPRAFSHDAAGLYRPTPNLWTAIHDGKRCRAPAEVPRRPGDRGASHRSAPYPGNLPQPHPGVPGGERSARPRIPR</sequence>
<keyword evidence="3" id="KW-1185">Reference proteome</keyword>
<protein>
    <submittedName>
        <fullName evidence="2">Uncharacterized protein</fullName>
    </submittedName>
</protein>
<organism evidence="2 3">
    <name type="scientific">Deinococcus hopiensis KR-140</name>
    <dbReference type="NCBI Taxonomy" id="695939"/>
    <lineage>
        <taxon>Bacteria</taxon>
        <taxon>Thermotogati</taxon>
        <taxon>Deinococcota</taxon>
        <taxon>Deinococci</taxon>
        <taxon>Deinococcales</taxon>
        <taxon>Deinococcaceae</taxon>
        <taxon>Deinococcus</taxon>
    </lineage>
</organism>
<feature type="compositionally biased region" description="Basic and acidic residues" evidence="1">
    <location>
        <begin position="191"/>
        <end position="200"/>
    </location>
</feature>
<accession>A0A1W1UQ94</accession>
<reference evidence="2 3" key="1">
    <citation type="submission" date="2017-04" db="EMBL/GenBank/DDBJ databases">
        <authorList>
            <person name="Afonso C.L."/>
            <person name="Miller P.J."/>
            <person name="Scott M.A."/>
            <person name="Spackman E."/>
            <person name="Goraichik I."/>
            <person name="Dimitrov K.M."/>
            <person name="Suarez D.L."/>
            <person name="Swayne D.E."/>
        </authorList>
    </citation>
    <scope>NUCLEOTIDE SEQUENCE [LARGE SCALE GENOMIC DNA]</scope>
    <source>
        <strain evidence="2 3">KR-140</strain>
    </source>
</reference>
<dbReference type="Proteomes" id="UP000192582">
    <property type="component" value="Unassembled WGS sequence"/>
</dbReference>
<evidence type="ECO:0000313" key="2">
    <source>
        <dbReference type="EMBL" id="SMB83305.1"/>
    </source>
</evidence>
<evidence type="ECO:0000256" key="1">
    <source>
        <dbReference type="SAM" id="MobiDB-lite"/>
    </source>
</evidence>
<feature type="region of interest" description="Disordered" evidence="1">
    <location>
        <begin position="186"/>
        <end position="231"/>
    </location>
</feature>
<evidence type="ECO:0000313" key="3">
    <source>
        <dbReference type="Proteomes" id="UP000192582"/>
    </source>
</evidence>